<evidence type="ECO:0000256" key="1">
    <source>
        <dbReference type="ARBA" id="ARBA00001933"/>
    </source>
</evidence>
<name>A0A0U1KUK9_9FIRM</name>
<evidence type="ECO:0000256" key="4">
    <source>
        <dbReference type="ARBA" id="ARBA00022679"/>
    </source>
</evidence>
<dbReference type="AlphaFoldDB" id="A0A0U1KUK9"/>
<evidence type="ECO:0000256" key="2">
    <source>
        <dbReference type="ARBA" id="ARBA00007441"/>
    </source>
</evidence>
<dbReference type="FunFam" id="3.40.640.10:FF:000033">
    <property type="entry name" value="Aspartate aminotransferase"/>
    <property type="match status" value="1"/>
</dbReference>
<dbReference type="PANTHER" id="PTHR43807:SF20">
    <property type="entry name" value="FI04487P"/>
    <property type="match status" value="1"/>
</dbReference>
<dbReference type="GO" id="GO:0005737">
    <property type="term" value="C:cytoplasm"/>
    <property type="evidence" value="ECO:0007669"/>
    <property type="project" value="TreeGrafter"/>
</dbReference>
<evidence type="ECO:0000313" key="8">
    <source>
        <dbReference type="EMBL" id="CQR71098.1"/>
    </source>
</evidence>
<keyword evidence="9" id="KW-1185">Reference proteome</keyword>
<dbReference type="InterPro" id="IPR015422">
    <property type="entry name" value="PyrdxlP-dep_Trfase_small"/>
</dbReference>
<gene>
    <name evidence="8" type="ORF">SpAn4DRAFT_2076</name>
</gene>
<dbReference type="InterPro" id="IPR015421">
    <property type="entry name" value="PyrdxlP-dep_Trfase_major"/>
</dbReference>
<dbReference type="GO" id="GO:0030170">
    <property type="term" value="F:pyridoxal phosphate binding"/>
    <property type="evidence" value="ECO:0007669"/>
    <property type="project" value="InterPro"/>
</dbReference>
<reference evidence="9" key="1">
    <citation type="submission" date="2015-03" db="EMBL/GenBank/DDBJ databases">
        <authorList>
            <person name="Nijsse Bart"/>
        </authorList>
    </citation>
    <scope>NUCLEOTIDE SEQUENCE [LARGE SCALE GENOMIC DNA]</scope>
</reference>
<dbReference type="EMBL" id="CTRP01000003">
    <property type="protein sequence ID" value="CQR71098.1"/>
    <property type="molecule type" value="Genomic_DNA"/>
</dbReference>
<feature type="domain" description="Aminotransferase class I/classII large" evidence="7">
    <location>
        <begin position="30"/>
        <end position="383"/>
    </location>
</feature>
<evidence type="ECO:0000256" key="3">
    <source>
        <dbReference type="ARBA" id="ARBA00022576"/>
    </source>
</evidence>
<sequence>MKKLSQITETFSESVIREMTRICDEAGGYNLSQGFPDFESPKAVQEAAIRAIQAGFNQYPVTFGEPELREAISRKVREYNHIECNPKTDITVTCGATEAMIATLKALINPGDEIIIFEPFYENYGPDSILSGATPRYVTLYGPDWHYLAEELAAAFNEKTKAIIINTPNNPTGKVFSKEELAEIAALCIKWDTYAVADEIYEHILYDGTRHVSIASLPGMAERTITINSISKTYSVTGWRVGWAIAAPEITKRIRKVHDFFTVGAPTPLQHAAAEAMTYGPEYYEGLKNHYGEARNFVLDALRQAGFKCELPQGAYYVLTDASDVMARLGITDDTAFSRKLIELTGVATVPGSSFYADKTKGSRQVRFCFCKKWETLKHVAQVLTTKLPK</sequence>
<dbReference type="SUPFAM" id="SSF53383">
    <property type="entry name" value="PLP-dependent transferases"/>
    <property type="match status" value="1"/>
</dbReference>
<evidence type="ECO:0000256" key="5">
    <source>
        <dbReference type="ARBA" id="ARBA00022898"/>
    </source>
</evidence>
<evidence type="ECO:0000313" key="9">
    <source>
        <dbReference type="Proteomes" id="UP000049855"/>
    </source>
</evidence>
<dbReference type="RefSeq" id="WP_021169802.1">
    <property type="nucleotide sequence ID" value="NZ_CTRP01000003.1"/>
</dbReference>
<proteinExistence type="inferred from homology"/>
<organism evidence="8 9">
    <name type="scientific">Sporomusa ovata</name>
    <dbReference type="NCBI Taxonomy" id="2378"/>
    <lineage>
        <taxon>Bacteria</taxon>
        <taxon>Bacillati</taxon>
        <taxon>Bacillota</taxon>
        <taxon>Negativicutes</taxon>
        <taxon>Selenomonadales</taxon>
        <taxon>Sporomusaceae</taxon>
        <taxon>Sporomusa</taxon>
    </lineage>
</organism>
<keyword evidence="4 6" id="KW-0808">Transferase</keyword>
<dbReference type="InterPro" id="IPR051326">
    <property type="entry name" value="Kynurenine-oxoglutarate_AT"/>
</dbReference>
<dbReference type="EC" id="2.6.1.-" evidence="6"/>
<protein>
    <recommendedName>
        <fullName evidence="6">Aminotransferase</fullName>
        <ecNumber evidence="6">2.6.1.-</ecNumber>
    </recommendedName>
</protein>
<dbReference type="CDD" id="cd00609">
    <property type="entry name" value="AAT_like"/>
    <property type="match status" value="1"/>
</dbReference>
<dbReference type="Gene3D" id="3.90.1150.10">
    <property type="entry name" value="Aspartate Aminotransferase, domain 1"/>
    <property type="match status" value="1"/>
</dbReference>
<dbReference type="GO" id="GO:0016212">
    <property type="term" value="F:kynurenine-oxoglutarate transaminase activity"/>
    <property type="evidence" value="ECO:0007669"/>
    <property type="project" value="TreeGrafter"/>
</dbReference>
<comment type="similarity">
    <text evidence="2 6">Belongs to the class-I pyridoxal-phosphate-dependent aminotransferase family.</text>
</comment>
<comment type="cofactor">
    <cofactor evidence="1 6">
        <name>pyridoxal 5'-phosphate</name>
        <dbReference type="ChEBI" id="CHEBI:597326"/>
    </cofactor>
</comment>
<dbReference type="Pfam" id="PF00155">
    <property type="entry name" value="Aminotran_1_2"/>
    <property type="match status" value="1"/>
</dbReference>
<accession>A0A0U1KUK9</accession>
<evidence type="ECO:0000259" key="7">
    <source>
        <dbReference type="Pfam" id="PF00155"/>
    </source>
</evidence>
<keyword evidence="5" id="KW-0663">Pyridoxal phosphate</keyword>
<dbReference type="Gene3D" id="3.40.640.10">
    <property type="entry name" value="Type I PLP-dependent aspartate aminotransferase-like (Major domain)"/>
    <property type="match status" value="1"/>
</dbReference>
<keyword evidence="3 6" id="KW-0032">Aminotransferase</keyword>
<dbReference type="PROSITE" id="PS00105">
    <property type="entry name" value="AA_TRANSFER_CLASS_1"/>
    <property type="match status" value="1"/>
</dbReference>
<dbReference type="InterPro" id="IPR015424">
    <property type="entry name" value="PyrdxlP-dep_Trfase"/>
</dbReference>
<dbReference type="InterPro" id="IPR004838">
    <property type="entry name" value="NHTrfase_class1_PyrdxlP-BS"/>
</dbReference>
<dbReference type="Proteomes" id="UP000049855">
    <property type="component" value="Unassembled WGS sequence"/>
</dbReference>
<evidence type="ECO:0000256" key="6">
    <source>
        <dbReference type="RuleBase" id="RU000481"/>
    </source>
</evidence>
<dbReference type="PANTHER" id="PTHR43807">
    <property type="entry name" value="FI04487P"/>
    <property type="match status" value="1"/>
</dbReference>
<dbReference type="InterPro" id="IPR004839">
    <property type="entry name" value="Aminotransferase_I/II_large"/>
</dbReference>